<keyword evidence="3" id="KW-1185">Reference proteome</keyword>
<reference evidence="2 3" key="1">
    <citation type="submission" date="2017-11" db="EMBL/GenBank/DDBJ databases">
        <title>De-novo sequencing of pomegranate (Punica granatum L.) genome.</title>
        <authorList>
            <person name="Akparov Z."/>
            <person name="Amiraslanov A."/>
            <person name="Hajiyeva S."/>
            <person name="Abbasov M."/>
            <person name="Kaur K."/>
            <person name="Hamwieh A."/>
            <person name="Solovyev V."/>
            <person name="Salamov A."/>
            <person name="Braich B."/>
            <person name="Kosarev P."/>
            <person name="Mahmoud A."/>
            <person name="Hajiyev E."/>
            <person name="Babayeva S."/>
            <person name="Izzatullayeva V."/>
            <person name="Mammadov A."/>
            <person name="Mammadov A."/>
            <person name="Sharifova S."/>
            <person name="Ojaghi J."/>
            <person name="Eynullazada K."/>
            <person name="Bayramov B."/>
            <person name="Abdulazimova A."/>
            <person name="Shahmuradov I."/>
        </authorList>
    </citation>
    <scope>NUCLEOTIDE SEQUENCE [LARGE SCALE GENOMIC DNA]</scope>
    <source>
        <strain evidence="3">cv. AG2017</strain>
        <tissue evidence="2">Leaf</tissue>
    </source>
</reference>
<name>A0A2I0KHU1_PUNGR</name>
<accession>A0A2I0KHU1</accession>
<proteinExistence type="predicted"/>
<evidence type="ECO:0000313" key="3">
    <source>
        <dbReference type="Proteomes" id="UP000233551"/>
    </source>
</evidence>
<organism evidence="2 3">
    <name type="scientific">Punica granatum</name>
    <name type="common">Pomegranate</name>
    <dbReference type="NCBI Taxonomy" id="22663"/>
    <lineage>
        <taxon>Eukaryota</taxon>
        <taxon>Viridiplantae</taxon>
        <taxon>Streptophyta</taxon>
        <taxon>Embryophyta</taxon>
        <taxon>Tracheophyta</taxon>
        <taxon>Spermatophyta</taxon>
        <taxon>Magnoliopsida</taxon>
        <taxon>eudicotyledons</taxon>
        <taxon>Gunneridae</taxon>
        <taxon>Pentapetalae</taxon>
        <taxon>rosids</taxon>
        <taxon>malvids</taxon>
        <taxon>Myrtales</taxon>
        <taxon>Lythraceae</taxon>
        <taxon>Punica</taxon>
    </lineage>
</organism>
<feature type="region of interest" description="Disordered" evidence="1">
    <location>
        <begin position="22"/>
        <end position="42"/>
    </location>
</feature>
<comment type="caution">
    <text evidence="2">The sequence shown here is derived from an EMBL/GenBank/DDBJ whole genome shotgun (WGS) entry which is preliminary data.</text>
</comment>
<evidence type="ECO:0000256" key="1">
    <source>
        <dbReference type="SAM" id="MobiDB-lite"/>
    </source>
</evidence>
<gene>
    <name evidence="2" type="ORF">CRG98_011654</name>
</gene>
<dbReference type="AlphaFoldDB" id="A0A2I0KHU1"/>
<evidence type="ECO:0000313" key="2">
    <source>
        <dbReference type="EMBL" id="PKI68058.1"/>
    </source>
</evidence>
<sequence>METRYRVASGVELKLDESVCPQPSGRRHRWGEEIGRTTPRGPRRVRWGEEIGRTSGLMEVLWVDLILIADDGRKGIGSNNAVRLGEGEAARRRRFAQKTLMGDFIIHGNNIEDSINYGKRFMDP</sequence>
<protein>
    <submittedName>
        <fullName evidence="2">Uncharacterized protein</fullName>
    </submittedName>
</protein>
<dbReference type="EMBL" id="PGOL01000571">
    <property type="protein sequence ID" value="PKI68058.1"/>
    <property type="molecule type" value="Genomic_DNA"/>
</dbReference>
<dbReference type="Proteomes" id="UP000233551">
    <property type="component" value="Unassembled WGS sequence"/>
</dbReference>